<organism evidence="3 4">
    <name type="scientific">Phyllobacterium endophyticum</name>
    <dbReference type="NCBI Taxonomy" id="1149773"/>
    <lineage>
        <taxon>Bacteria</taxon>
        <taxon>Pseudomonadati</taxon>
        <taxon>Pseudomonadota</taxon>
        <taxon>Alphaproteobacteria</taxon>
        <taxon>Hyphomicrobiales</taxon>
        <taxon>Phyllobacteriaceae</taxon>
        <taxon>Phyllobacterium</taxon>
    </lineage>
</organism>
<feature type="transmembrane region" description="Helical" evidence="2">
    <location>
        <begin position="17"/>
        <end position="37"/>
    </location>
</feature>
<keyword evidence="2" id="KW-0472">Membrane</keyword>
<accession>A0A2P7AN97</accession>
<keyword evidence="2" id="KW-0812">Transmembrane</keyword>
<sequence length="142" mass="14943">MSPWDNRKSGKRSAAPLLISIFWLVSTIITALGTVYLTGPETNITAKDAGSPTGNETRVAHETGDQSAPVQRPMRVTSLEALHLKIKSGLRMAGNPLDALAPAEPVSMLLARVHTKAVATGSSLTFGYSSFFSARAPPVAVA</sequence>
<evidence type="ECO:0000313" key="3">
    <source>
        <dbReference type="EMBL" id="PSH55680.1"/>
    </source>
</evidence>
<dbReference type="RefSeq" id="WP_106718085.1">
    <property type="nucleotide sequence ID" value="NZ_JACHXT010000001.1"/>
</dbReference>
<dbReference type="EMBL" id="PGGN01000004">
    <property type="protein sequence ID" value="PSH55680.1"/>
    <property type="molecule type" value="Genomic_DNA"/>
</dbReference>
<keyword evidence="4" id="KW-1185">Reference proteome</keyword>
<name>A0A2P7AN97_9HYPH</name>
<dbReference type="OrthoDB" id="8115813at2"/>
<protein>
    <submittedName>
        <fullName evidence="3">Uncharacterized protein</fullName>
    </submittedName>
</protein>
<keyword evidence="2" id="KW-1133">Transmembrane helix</keyword>
<dbReference type="Proteomes" id="UP000241158">
    <property type="component" value="Unassembled WGS sequence"/>
</dbReference>
<dbReference type="AlphaFoldDB" id="A0A2P7AN97"/>
<evidence type="ECO:0000256" key="2">
    <source>
        <dbReference type="SAM" id="Phobius"/>
    </source>
</evidence>
<evidence type="ECO:0000256" key="1">
    <source>
        <dbReference type="SAM" id="MobiDB-lite"/>
    </source>
</evidence>
<evidence type="ECO:0000313" key="4">
    <source>
        <dbReference type="Proteomes" id="UP000241158"/>
    </source>
</evidence>
<reference evidence="4" key="1">
    <citation type="submission" date="2017-11" db="EMBL/GenBank/DDBJ databases">
        <authorList>
            <person name="Kuznetsova I."/>
            <person name="Sazanova A."/>
            <person name="Chirak E."/>
            <person name="Safronova V."/>
            <person name="Willems A."/>
        </authorList>
    </citation>
    <scope>NUCLEOTIDE SEQUENCE [LARGE SCALE GENOMIC DNA]</scope>
    <source>
        <strain evidence="4">PEPV15</strain>
    </source>
</reference>
<gene>
    <name evidence="3" type="ORF">CU100_18475</name>
</gene>
<comment type="caution">
    <text evidence="3">The sequence shown here is derived from an EMBL/GenBank/DDBJ whole genome shotgun (WGS) entry which is preliminary data.</text>
</comment>
<feature type="region of interest" description="Disordered" evidence="1">
    <location>
        <begin position="47"/>
        <end position="69"/>
    </location>
</feature>
<proteinExistence type="predicted"/>